<dbReference type="GeneID" id="25410865"/>
<evidence type="ECO:0000256" key="3">
    <source>
        <dbReference type="PROSITE-ProRule" id="PRU00221"/>
    </source>
</evidence>
<dbReference type="HOGENOM" id="CLU_031896_0_0_1"/>
<dbReference type="Gene3D" id="2.130.10.10">
    <property type="entry name" value="YVTN repeat-like/Quinoprotein amine dehydrogenase"/>
    <property type="match status" value="2"/>
</dbReference>
<dbReference type="PANTHER" id="PTHR19848">
    <property type="entry name" value="WD40 REPEAT PROTEIN"/>
    <property type="match status" value="1"/>
</dbReference>
<dbReference type="EMBL" id="KL584711">
    <property type="protein sequence ID" value="KEQ72625.1"/>
    <property type="molecule type" value="Genomic_DNA"/>
</dbReference>
<feature type="repeat" description="WD" evidence="3">
    <location>
        <begin position="286"/>
        <end position="327"/>
    </location>
</feature>
<keyword evidence="2" id="KW-0677">Repeat</keyword>
<dbReference type="STRING" id="1043004.A0A074WHS4"/>
<dbReference type="PROSITE" id="PS50082">
    <property type="entry name" value="WD_REPEATS_2"/>
    <property type="match status" value="1"/>
</dbReference>
<sequence length="514" mass="57966">MPLPSTLRCEVTSTSVRITPLLPTRYCRLQDVVAYNVLLTHKTRIIKPPTTSMQMDRERFLEEFVYEVEKDFDVNSTPSSWADTGLNPAHRYWGDEDHRLELPHPDDPTCRLVTSALTPDKKFIAASNGLVINLYDIKTKECHMVFRGLTLPVRGLEFSPLLTETGGYTLMISSSESDRPDSDKSLIPVTSQLNDLCGSAVASSLLDATRAQYKSALARLQATLEAKDLLQLDSVTGDCMSIISSHGELLLYARPDQPFQQDSSRPRQNTKVIVYDLAKGRHKFILDNQGDAINCVGFSPDDRIIATVAGPGTLRIFDTKSGECKHVISAPRGQRYRSIWSPDSKYILLHGMAKQINEQRQTVSQTAYMAVYSAQTGEQIAQYKPQDLARRSEAIMTAWSPRNDIAIASETRILVWKPFENTTSTSLLVKLENAFMRLYAHFVELMWVEEGKMLMARLSSGTIEVWDQDRNVKWRIERPRGPALARSARGCYWLDESKTLVSLDNDAALKFYDL</sequence>
<dbReference type="InterPro" id="IPR001680">
    <property type="entry name" value="WD40_rpt"/>
</dbReference>
<dbReference type="AlphaFoldDB" id="A0A074WHS4"/>
<dbReference type="SMART" id="SM00320">
    <property type="entry name" value="WD40"/>
    <property type="match status" value="2"/>
</dbReference>
<protein>
    <submittedName>
        <fullName evidence="4">WD40 repeat-like protein</fullName>
    </submittedName>
</protein>
<dbReference type="InterPro" id="IPR036322">
    <property type="entry name" value="WD40_repeat_dom_sf"/>
</dbReference>
<dbReference type="InterPro" id="IPR015943">
    <property type="entry name" value="WD40/YVTN_repeat-like_dom_sf"/>
</dbReference>
<evidence type="ECO:0000256" key="1">
    <source>
        <dbReference type="ARBA" id="ARBA00022574"/>
    </source>
</evidence>
<evidence type="ECO:0000313" key="4">
    <source>
        <dbReference type="EMBL" id="KEQ72625.1"/>
    </source>
</evidence>
<evidence type="ECO:0000313" key="5">
    <source>
        <dbReference type="Proteomes" id="UP000027730"/>
    </source>
</evidence>
<gene>
    <name evidence="4" type="ORF">M436DRAFT_48407</name>
</gene>
<dbReference type="PANTHER" id="PTHR19848:SF8">
    <property type="entry name" value="F-BOX AND WD REPEAT DOMAIN CONTAINING 7"/>
    <property type="match status" value="1"/>
</dbReference>
<keyword evidence="1 3" id="KW-0853">WD repeat</keyword>
<proteinExistence type="predicted"/>
<dbReference type="Pfam" id="PF00400">
    <property type="entry name" value="WD40"/>
    <property type="match status" value="1"/>
</dbReference>
<dbReference type="SUPFAM" id="SSF50978">
    <property type="entry name" value="WD40 repeat-like"/>
    <property type="match status" value="1"/>
</dbReference>
<organism evidence="4 5">
    <name type="scientific">Aureobasidium namibiae CBS 147.97</name>
    <dbReference type="NCBI Taxonomy" id="1043004"/>
    <lineage>
        <taxon>Eukaryota</taxon>
        <taxon>Fungi</taxon>
        <taxon>Dikarya</taxon>
        <taxon>Ascomycota</taxon>
        <taxon>Pezizomycotina</taxon>
        <taxon>Dothideomycetes</taxon>
        <taxon>Dothideomycetidae</taxon>
        <taxon>Dothideales</taxon>
        <taxon>Saccotheciaceae</taxon>
        <taxon>Aureobasidium</taxon>
    </lineage>
</organism>
<dbReference type="RefSeq" id="XP_013426576.1">
    <property type="nucleotide sequence ID" value="XM_013571122.1"/>
</dbReference>
<dbReference type="Proteomes" id="UP000027730">
    <property type="component" value="Unassembled WGS sequence"/>
</dbReference>
<reference evidence="4 5" key="1">
    <citation type="journal article" date="2014" name="BMC Genomics">
        <title>Genome sequencing of four Aureobasidium pullulans varieties: biotechnological potential, stress tolerance, and description of new species.</title>
        <authorList>
            <person name="Gostin Ar C."/>
            <person name="Ohm R.A."/>
            <person name="Kogej T."/>
            <person name="Sonjak S."/>
            <person name="Turk M."/>
            <person name="Zajc J."/>
            <person name="Zalar P."/>
            <person name="Grube M."/>
            <person name="Sun H."/>
            <person name="Han J."/>
            <person name="Sharma A."/>
            <person name="Chiniquy J."/>
            <person name="Ngan C.Y."/>
            <person name="Lipzen A."/>
            <person name="Barry K."/>
            <person name="Grigoriev I.V."/>
            <person name="Gunde-Cimerman N."/>
        </authorList>
    </citation>
    <scope>NUCLEOTIDE SEQUENCE [LARGE SCALE GENOMIC DNA]</scope>
    <source>
        <strain evidence="4 5">CBS 147.97</strain>
    </source>
</reference>
<evidence type="ECO:0000256" key="2">
    <source>
        <dbReference type="ARBA" id="ARBA00022737"/>
    </source>
</evidence>
<name>A0A074WHS4_9PEZI</name>
<dbReference type="OrthoDB" id="1367865at2759"/>
<accession>A0A074WHS4</accession>
<keyword evidence="5" id="KW-1185">Reference proteome</keyword>